<evidence type="ECO:0000256" key="8">
    <source>
        <dbReference type="ARBA" id="ARBA00023136"/>
    </source>
</evidence>
<dbReference type="InterPro" id="IPR011527">
    <property type="entry name" value="ABC1_TM_dom"/>
</dbReference>
<dbReference type="PROSITE" id="PS50929">
    <property type="entry name" value="ABC_TM1F"/>
    <property type="match status" value="1"/>
</dbReference>
<evidence type="ECO:0000256" key="1">
    <source>
        <dbReference type="ARBA" id="ARBA00004651"/>
    </source>
</evidence>
<comment type="caution">
    <text evidence="12">The sequence shown here is derived from an EMBL/GenBank/DDBJ whole genome shotgun (WGS) entry which is preliminary data.</text>
</comment>
<dbReference type="GO" id="GO:0005524">
    <property type="term" value="F:ATP binding"/>
    <property type="evidence" value="ECO:0007669"/>
    <property type="project" value="UniProtKB-KW"/>
</dbReference>
<feature type="transmembrane region" description="Helical" evidence="9">
    <location>
        <begin position="140"/>
        <end position="162"/>
    </location>
</feature>
<dbReference type="EMBL" id="MGDB01000132">
    <property type="protein sequence ID" value="OGL38876.1"/>
    <property type="molecule type" value="Genomic_DNA"/>
</dbReference>
<gene>
    <name evidence="12" type="ORF">A2042_04465</name>
</gene>
<evidence type="ECO:0000256" key="4">
    <source>
        <dbReference type="ARBA" id="ARBA00022692"/>
    </source>
</evidence>
<dbReference type="PANTHER" id="PTHR43394">
    <property type="entry name" value="ATP-DEPENDENT PERMEASE MDL1, MITOCHONDRIAL"/>
    <property type="match status" value="1"/>
</dbReference>
<dbReference type="InterPro" id="IPR003593">
    <property type="entry name" value="AAA+_ATPase"/>
</dbReference>
<protein>
    <submittedName>
        <fullName evidence="12">Thiol reductant ABC exporter subunit CydC</fullName>
    </submittedName>
</protein>
<dbReference type="SMART" id="SM00382">
    <property type="entry name" value="AAA"/>
    <property type="match status" value="1"/>
</dbReference>
<evidence type="ECO:0000256" key="6">
    <source>
        <dbReference type="ARBA" id="ARBA00022840"/>
    </source>
</evidence>
<comment type="subcellular location">
    <subcellularLocation>
        <location evidence="1">Cell membrane</location>
        <topology evidence="1">Multi-pass membrane protein</topology>
    </subcellularLocation>
</comment>
<dbReference type="GO" id="GO:0005886">
    <property type="term" value="C:plasma membrane"/>
    <property type="evidence" value="ECO:0007669"/>
    <property type="project" value="UniProtKB-SubCell"/>
</dbReference>
<dbReference type="PROSITE" id="PS00211">
    <property type="entry name" value="ABC_TRANSPORTER_1"/>
    <property type="match status" value="1"/>
</dbReference>
<name>A0A1F7RBF5_9BACT</name>
<dbReference type="Gene3D" id="1.20.1560.10">
    <property type="entry name" value="ABC transporter type 1, transmembrane domain"/>
    <property type="match status" value="1"/>
</dbReference>
<dbReference type="InterPro" id="IPR017871">
    <property type="entry name" value="ABC_transporter-like_CS"/>
</dbReference>
<feature type="transmembrane region" description="Helical" evidence="9">
    <location>
        <begin position="29"/>
        <end position="53"/>
    </location>
</feature>
<dbReference type="GO" id="GO:0045454">
    <property type="term" value="P:cell redox homeostasis"/>
    <property type="evidence" value="ECO:0007669"/>
    <property type="project" value="InterPro"/>
</dbReference>
<keyword evidence="4 9" id="KW-0812">Transmembrane</keyword>
<dbReference type="SUPFAM" id="SSF52540">
    <property type="entry name" value="P-loop containing nucleoside triphosphate hydrolases"/>
    <property type="match status" value="1"/>
</dbReference>
<dbReference type="PROSITE" id="PS50893">
    <property type="entry name" value="ABC_TRANSPORTER_2"/>
    <property type="match status" value="1"/>
</dbReference>
<dbReference type="NCBIfam" id="TIGR02868">
    <property type="entry name" value="CydC"/>
    <property type="match status" value="1"/>
</dbReference>
<evidence type="ECO:0000313" key="12">
    <source>
        <dbReference type="EMBL" id="OGL38876.1"/>
    </source>
</evidence>
<dbReference type="GO" id="GO:0016887">
    <property type="term" value="F:ATP hydrolysis activity"/>
    <property type="evidence" value="ECO:0007669"/>
    <property type="project" value="InterPro"/>
</dbReference>
<reference evidence="12 13" key="1">
    <citation type="journal article" date="2016" name="Nat. Commun.">
        <title>Thousands of microbial genomes shed light on interconnected biogeochemical processes in an aquifer system.</title>
        <authorList>
            <person name="Anantharaman K."/>
            <person name="Brown C.T."/>
            <person name="Hug L.A."/>
            <person name="Sharon I."/>
            <person name="Castelle C.J."/>
            <person name="Probst A.J."/>
            <person name="Thomas B.C."/>
            <person name="Singh A."/>
            <person name="Wilkins M.J."/>
            <person name="Karaoz U."/>
            <person name="Brodie E.L."/>
            <person name="Williams K.H."/>
            <person name="Hubbard S.S."/>
            <person name="Banfield J.F."/>
        </authorList>
    </citation>
    <scope>NUCLEOTIDE SEQUENCE [LARGE SCALE GENOMIC DNA]</scope>
</reference>
<dbReference type="GO" id="GO:0015421">
    <property type="term" value="F:ABC-type oligopeptide transporter activity"/>
    <property type="evidence" value="ECO:0007669"/>
    <property type="project" value="TreeGrafter"/>
</dbReference>
<sequence>MEEKNKETSMSRLKIILRLFKMVKPVRKVMLFAIFFGTLNHLSNIAVLTWGAWLVSSFLIPGAIPPGTFAISLLFIFGILKGVSAYVEQLANHEVAFRLLAHLRTSFYKEIEPLVPAKLLDKRSGDVISRIGGDIEIIEVFFAHTISPVAIAFTVSVSVLIFLGMFWWVLPLVVLPFQIVLGILVPVFWERYVRKNGQKLRAALGDTNAYLTDSLQGIETILLFNQGKNRRDEIGRKGDYLNSIKRGHSSRQGWLFGFVNGTILLANIATIVVAVYGYLGNHIDMQGLIVVTASSISAFVPLFSVAVVSHYLSESFASAERLFKMIDEKPAVVDAPDATPDLPKDFDITFKNVSFAYKQNGSKVLDNFSLYIPQGKSIALVGESGSGKSTVLRLLMRFWDFNEGEILIGNRNIKKICQKSIYDITALVAQDSHLFDATIKENIAIGKPDATMDEIIQSAKQANIHEFILTLPKGYETSIGELGDKLSGGERQRIVISRVLLKNPQILIFDEPTSNLDSFNENAIQETLNKISRDRTVIIVTHRLSLLANVDKAYRLQEGKLSDFEIPKAARKTASASA</sequence>
<feature type="domain" description="ABC transporter" evidence="10">
    <location>
        <begin position="348"/>
        <end position="576"/>
    </location>
</feature>
<dbReference type="GO" id="GO:0034775">
    <property type="term" value="P:glutathione transmembrane transport"/>
    <property type="evidence" value="ECO:0007669"/>
    <property type="project" value="InterPro"/>
</dbReference>
<keyword evidence="5" id="KW-0547">Nucleotide-binding</keyword>
<dbReference type="InterPro" id="IPR039421">
    <property type="entry name" value="Type_1_exporter"/>
</dbReference>
<accession>A0A1F7RBF5</accession>
<proteinExistence type="predicted"/>
<dbReference type="Proteomes" id="UP000178526">
    <property type="component" value="Unassembled WGS sequence"/>
</dbReference>
<dbReference type="InterPro" id="IPR003439">
    <property type="entry name" value="ABC_transporter-like_ATP-bd"/>
</dbReference>
<evidence type="ECO:0000256" key="5">
    <source>
        <dbReference type="ARBA" id="ARBA00022741"/>
    </source>
</evidence>
<dbReference type="Pfam" id="PF00664">
    <property type="entry name" value="ABC_membrane"/>
    <property type="match status" value="1"/>
</dbReference>
<evidence type="ECO:0000256" key="7">
    <source>
        <dbReference type="ARBA" id="ARBA00022989"/>
    </source>
</evidence>
<evidence type="ECO:0000256" key="9">
    <source>
        <dbReference type="SAM" id="Phobius"/>
    </source>
</evidence>
<keyword evidence="3" id="KW-1003">Cell membrane</keyword>
<keyword evidence="7 9" id="KW-1133">Transmembrane helix</keyword>
<dbReference type="AlphaFoldDB" id="A0A1F7RBF5"/>
<keyword evidence="8 9" id="KW-0472">Membrane</keyword>
<evidence type="ECO:0000259" key="10">
    <source>
        <dbReference type="PROSITE" id="PS50893"/>
    </source>
</evidence>
<dbReference type="PANTHER" id="PTHR43394:SF1">
    <property type="entry name" value="ATP-BINDING CASSETTE SUB-FAMILY B MEMBER 10, MITOCHONDRIAL"/>
    <property type="match status" value="1"/>
</dbReference>
<dbReference type="Gene3D" id="3.40.50.300">
    <property type="entry name" value="P-loop containing nucleotide triphosphate hydrolases"/>
    <property type="match status" value="1"/>
</dbReference>
<evidence type="ECO:0000259" key="11">
    <source>
        <dbReference type="PROSITE" id="PS50929"/>
    </source>
</evidence>
<dbReference type="InterPro" id="IPR027417">
    <property type="entry name" value="P-loop_NTPase"/>
</dbReference>
<feature type="transmembrane region" description="Helical" evidence="9">
    <location>
        <begin position="285"/>
        <end position="312"/>
    </location>
</feature>
<dbReference type="InterPro" id="IPR014223">
    <property type="entry name" value="ABC_CydC/D"/>
</dbReference>
<evidence type="ECO:0000256" key="2">
    <source>
        <dbReference type="ARBA" id="ARBA00022448"/>
    </source>
</evidence>
<dbReference type="Pfam" id="PF00005">
    <property type="entry name" value="ABC_tran"/>
    <property type="match status" value="1"/>
</dbReference>
<dbReference type="SUPFAM" id="SSF90123">
    <property type="entry name" value="ABC transporter transmembrane region"/>
    <property type="match status" value="1"/>
</dbReference>
<dbReference type="FunFam" id="3.40.50.300:FF:000299">
    <property type="entry name" value="ABC transporter ATP-binding protein/permease"/>
    <property type="match status" value="1"/>
</dbReference>
<feature type="transmembrane region" description="Helical" evidence="9">
    <location>
        <begin position="59"/>
        <end position="80"/>
    </location>
</feature>
<feature type="transmembrane region" description="Helical" evidence="9">
    <location>
        <begin position="168"/>
        <end position="189"/>
    </location>
</feature>
<evidence type="ECO:0000256" key="3">
    <source>
        <dbReference type="ARBA" id="ARBA00022475"/>
    </source>
</evidence>
<organism evidence="12 13">
    <name type="scientific">Candidatus Schekmanbacteria bacterium GWA2_38_11</name>
    <dbReference type="NCBI Taxonomy" id="1817876"/>
    <lineage>
        <taxon>Bacteria</taxon>
        <taxon>Candidatus Schekmaniibacteriota</taxon>
    </lineage>
</organism>
<keyword evidence="2" id="KW-0813">Transport</keyword>
<evidence type="ECO:0000313" key="13">
    <source>
        <dbReference type="Proteomes" id="UP000178526"/>
    </source>
</evidence>
<dbReference type="InterPro" id="IPR036640">
    <property type="entry name" value="ABC1_TM_sf"/>
</dbReference>
<feature type="domain" description="ABC transmembrane type-1" evidence="11">
    <location>
        <begin position="31"/>
        <end position="314"/>
    </location>
</feature>
<feature type="transmembrane region" description="Helical" evidence="9">
    <location>
        <begin position="254"/>
        <end position="279"/>
    </location>
</feature>
<keyword evidence="6" id="KW-0067">ATP-binding</keyword>